<dbReference type="GO" id="GO:0016788">
    <property type="term" value="F:hydrolase activity, acting on ester bonds"/>
    <property type="evidence" value="ECO:0007669"/>
    <property type="project" value="InterPro"/>
</dbReference>
<name>A0A7X3FY62_9BURK</name>
<keyword evidence="3" id="KW-0378">Hydrolase</keyword>
<evidence type="ECO:0000256" key="4">
    <source>
        <dbReference type="ARBA" id="ARBA00022833"/>
    </source>
</evidence>
<proteinExistence type="predicted"/>
<feature type="domain" description="Succinylglutamate desuccinylase/Aspartoacylase catalytic" evidence="5">
    <location>
        <begin position="30"/>
        <end position="111"/>
    </location>
</feature>
<keyword evidence="7" id="KW-1185">Reference proteome</keyword>
<sequence>MHTKTHPIATEPGVASYQLTSYHYGSAGSGNKVYIQASLHADEVPAMLVAHVLRRELERLDGEGRIRGEVILVPAANPIGLSQIVHGAPFGRFDLGTGTNFNRAFRHVADELKDALAGRLGLDSAANVAAIRAAARAAVERWEPQDATQVLKKTLLGMAIDADIVLDLHCDNEALLHVYTGPALADRVAPLATLLGARAYLLSAGSGGEPFDEACSKLWWDLAAHFGPEIPIPPACAAVTVELRGEMDVRYDYAEQDAHALLQFLAREGVVDNPPAPLPAPRCAASPLEAVEPLHAPQTGVLVFLKALGDEVKAGDAVADIVNPVTGDTATVHASRDGLLFASTAHRHLLRGMHICKIAGTTPFRSGSLLSQ</sequence>
<comment type="cofactor">
    <cofactor evidence="1">
        <name>Zn(2+)</name>
        <dbReference type="ChEBI" id="CHEBI:29105"/>
    </cofactor>
</comment>
<evidence type="ECO:0000256" key="2">
    <source>
        <dbReference type="ARBA" id="ARBA00022723"/>
    </source>
</evidence>
<evidence type="ECO:0000259" key="5">
    <source>
        <dbReference type="Pfam" id="PF24827"/>
    </source>
</evidence>
<evidence type="ECO:0000313" key="6">
    <source>
        <dbReference type="EMBL" id="MVW59232.1"/>
    </source>
</evidence>
<dbReference type="InterPro" id="IPR053138">
    <property type="entry name" value="N-alpha-Ac-DABA_deacetylase"/>
</dbReference>
<dbReference type="CDD" id="cd06250">
    <property type="entry name" value="M14_PaAOTO_like"/>
    <property type="match status" value="1"/>
</dbReference>
<gene>
    <name evidence="6" type="ORF">GPY61_04750</name>
</gene>
<accession>A0A7X3FY62</accession>
<dbReference type="RefSeq" id="WP_160407331.1">
    <property type="nucleotide sequence ID" value="NZ_WSES01000001.1"/>
</dbReference>
<dbReference type="Pfam" id="PF24827">
    <property type="entry name" value="AstE_AspA_cat"/>
    <property type="match status" value="1"/>
</dbReference>
<reference evidence="6 7" key="1">
    <citation type="submission" date="2019-12" db="EMBL/GenBank/DDBJ databases">
        <authorList>
            <person name="Li C."/>
            <person name="Zhao J."/>
        </authorList>
    </citation>
    <scope>NUCLEOTIDE SEQUENCE [LARGE SCALE GENOMIC DNA]</scope>
    <source>
        <strain evidence="6 7">NEAU-DD11</strain>
    </source>
</reference>
<dbReference type="PANTHER" id="PTHR37326:SF1">
    <property type="entry name" value="BLL3975 PROTEIN"/>
    <property type="match status" value="1"/>
</dbReference>
<keyword evidence="2" id="KW-0479">Metal-binding</keyword>
<dbReference type="AlphaFoldDB" id="A0A7X3FY62"/>
<evidence type="ECO:0000256" key="1">
    <source>
        <dbReference type="ARBA" id="ARBA00001947"/>
    </source>
</evidence>
<evidence type="ECO:0000313" key="7">
    <source>
        <dbReference type="Proteomes" id="UP000443353"/>
    </source>
</evidence>
<dbReference type="Proteomes" id="UP000443353">
    <property type="component" value="Unassembled WGS sequence"/>
</dbReference>
<organism evidence="6 7">
    <name type="scientific">Massilia cellulosiltytica</name>
    <dbReference type="NCBI Taxonomy" id="2683234"/>
    <lineage>
        <taxon>Bacteria</taxon>
        <taxon>Pseudomonadati</taxon>
        <taxon>Pseudomonadota</taxon>
        <taxon>Betaproteobacteria</taxon>
        <taxon>Burkholderiales</taxon>
        <taxon>Oxalobacteraceae</taxon>
        <taxon>Telluria group</taxon>
        <taxon>Massilia</taxon>
    </lineage>
</organism>
<protein>
    <submittedName>
        <fullName evidence="6">Deacylase</fullName>
    </submittedName>
</protein>
<dbReference type="EMBL" id="WSES01000001">
    <property type="protein sequence ID" value="MVW59232.1"/>
    <property type="molecule type" value="Genomic_DNA"/>
</dbReference>
<evidence type="ECO:0000256" key="3">
    <source>
        <dbReference type="ARBA" id="ARBA00022801"/>
    </source>
</evidence>
<comment type="caution">
    <text evidence="6">The sequence shown here is derived from an EMBL/GenBank/DDBJ whole genome shotgun (WGS) entry which is preliminary data.</text>
</comment>
<dbReference type="Gene3D" id="3.40.630.10">
    <property type="entry name" value="Zn peptidases"/>
    <property type="match status" value="1"/>
</dbReference>
<dbReference type="PANTHER" id="PTHR37326">
    <property type="entry name" value="BLL3975 PROTEIN"/>
    <property type="match status" value="1"/>
</dbReference>
<dbReference type="SUPFAM" id="SSF53187">
    <property type="entry name" value="Zn-dependent exopeptidases"/>
    <property type="match status" value="1"/>
</dbReference>
<keyword evidence="4" id="KW-0862">Zinc</keyword>
<dbReference type="GO" id="GO:0046872">
    <property type="term" value="F:metal ion binding"/>
    <property type="evidence" value="ECO:0007669"/>
    <property type="project" value="UniProtKB-KW"/>
</dbReference>
<dbReference type="InterPro" id="IPR055438">
    <property type="entry name" value="AstE_AspA_cat"/>
</dbReference>